<dbReference type="AlphaFoldDB" id="A0A6C0LAV9"/>
<evidence type="ECO:0000256" key="1">
    <source>
        <dbReference type="SAM" id="Coils"/>
    </source>
</evidence>
<feature type="region of interest" description="Disordered" evidence="2">
    <location>
        <begin position="1064"/>
        <end position="1088"/>
    </location>
</feature>
<feature type="compositionally biased region" description="Pro residues" evidence="2">
    <location>
        <begin position="955"/>
        <end position="984"/>
    </location>
</feature>
<sequence length="1088" mass="122764">MSATIAALLVGTAAVGGFGLYAGSSSSTTIPTKEEALEEVAKVVEQEDEPSQPTPEPESITPPSTPVPEALPEPVVQGGGSLQKQDGGFGKPTWAPLNSGDSLQSAMGITKDQIGSTGSSLLSKWTGAKTAESIQLKLKEIDDQLRVLKVQKFNTESDIVSKSTGLEQIRTEYLKALTNKTKFEKFGIYYDRELSKLLDPKPTGSDGSLKSIVENKFPKKKDGKTLYPKAGKESETNFDKWLEEAHKHFKTQPDEPAGINPKDDENKDAWWARIGKETSSVNKEPRDIESSLETLLEKKTKNTTLLEQAIQDEQEQKPFYDESIQKLKDLRLKLQNTLKKIKELLDTRELVLVELSNYELPKGMFESFIKQKPIQKPLLLPTGQERDKIFAQIKDLEKQLKNIEEQINDEIDLQLNKNPNWKPKDDNKSDEYSKLVNKQIELKDQRDNKILELEGRSEKQKELLESYRKRFDKSLKQEETINPIEQAEEAKKKAKQLEENIGKKLKEHQEIRKKEEKQLPTGASAPQQIAIKMEGGNPKVEGPFKGGSISDIQKKLKALYDIPDPNPYNKKLGAWAAGEANGDNEFFYIMTADNSKIVGAVRICNSTTGTFPLELGMDFIDPAFRGRALYRPLLKARLKHIIDNKTSMYVAYTEFDRLKDIHVELGMTQTPSTKVTINATEYWRLEYNRDPRTLVVTTRFPEKGICSGIAIGNDKIKEFVYTATHCLQVPGTNHALPINIKYPSLVKPNTNPKFPRPEFFNDADGAIQWNIPVKTYQPPAPAQLLPPESKTYTEDVDDVAVLNTTVLLDTSNVFFFDNVEDIPERYAMKKWGFDEWGDTTIDTEENVQAYINDPSFAHSDLDKNYPDWKTNKNKYFRLLTKQLRGGNSGGPHGVFFNRTTGVVGPNEKCYAIVGTTSNGRVIISASHWITWLISLGIQLNIAHYNANGTITIVQPPPAQAEAPPSPLPAAPEPAAPPSPLPAAAPEPAEEEELRPVKYKKKFIADDNFIYEGKQYNVSKIINSDFEDDTMEMIVKDDTNKFYKVKFKPNRELDFFKEMGLGSSRKNHLTRKQQWTRSKPSRFKTHRIY</sequence>
<feature type="compositionally biased region" description="Basic residues" evidence="2">
    <location>
        <begin position="1078"/>
        <end position="1088"/>
    </location>
</feature>
<dbReference type="SUPFAM" id="SSF55729">
    <property type="entry name" value="Acyl-CoA N-acyltransferases (Nat)"/>
    <property type="match status" value="1"/>
</dbReference>
<evidence type="ECO:0000313" key="3">
    <source>
        <dbReference type="EMBL" id="QHU28109.1"/>
    </source>
</evidence>
<feature type="compositionally biased region" description="Basic and acidic residues" evidence="2">
    <location>
        <begin position="506"/>
        <end position="518"/>
    </location>
</feature>
<feature type="region of interest" description="Disordered" evidence="2">
    <location>
        <begin position="41"/>
        <end position="94"/>
    </location>
</feature>
<feature type="coiled-coil region" evidence="1">
    <location>
        <begin position="296"/>
        <end position="347"/>
    </location>
</feature>
<accession>A0A6C0LAV9</accession>
<dbReference type="EMBL" id="MN740469">
    <property type="protein sequence ID" value="QHU28109.1"/>
    <property type="molecule type" value="Genomic_DNA"/>
</dbReference>
<feature type="region of interest" description="Disordered" evidence="2">
    <location>
        <begin position="506"/>
        <end position="526"/>
    </location>
</feature>
<keyword evidence="1" id="KW-0175">Coiled coil</keyword>
<feature type="coiled-coil region" evidence="1">
    <location>
        <begin position="386"/>
        <end position="413"/>
    </location>
</feature>
<dbReference type="InterPro" id="IPR016181">
    <property type="entry name" value="Acyl_CoA_acyltransferase"/>
</dbReference>
<name>A0A6C0LAV9_9ZZZZ</name>
<proteinExistence type="predicted"/>
<reference evidence="3" key="1">
    <citation type="journal article" date="2020" name="Nature">
        <title>Giant virus diversity and host interactions through global metagenomics.</title>
        <authorList>
            <person name="Schulz F."/>
            <person name="Roux S."/>
            <person name="Paez-Espino D."/>
            <person name="Jungbluth S."/>
            <person name="Walsh D.A."/>
            <person name="Denef V.J."/>
            <person name="McMahon K.D."/>
            <person name="Konstantinidis K.T."/>
            <person name="Eloe-Fadrosh E.A."/>
            <person name="Kyrpides N.C."/>
            <person name="Woyke T."/>
        </authorList>
    </citation>
    <scope>NUCLEOTIDE SEQUENCE</scope>
    <source>
        <strain evidence="3">GVMAG-M-3300027770-17</strain>
    </source>
</reference>
<evidence type="ECO:0000256" key="2">
    <source>
        <dbReference type="SAM" id="MobiDB-lite"/>
    </source>
</evidence>
<protein>
    <submittedName>
        <fullName evidence="3">Uncharacterized protein</fullName>
    </submittedName>
</protein>
<organism evidence="3">
    <name type="scientific">viral metagenome</name>
    <dbReference type="NCBI Taxonomy" id="1070528"/>
    <lineage>
        <taxon>unclassified sequences</taxon>
        <taxon>metagenomes</taxon>
        <taxon>organismal metagenomes</taxon>
    </lineage>
</organism>
<feature type="region of interest" description="Disordered" evidence="2">
    <location>
        <begin position="955"/>
        <end position="993"/>
    </location>
</feature>